<sequence length="429" mass="48179">MENDLREFCLKWNNHHNTLISVLDSLLMKERLVDVTLAAEGQFINVHRIVLFACSQYFEELLSQLPDKQAVIYLKDVEFADLKALVDYMYRGEVNVSQDRLEIFLQTADSLKIKGLVDQQQFKKFTVSIPEVFSRSNVKAKMNGPKVSQILSEPHPTSGNRSDSLGSPSNPRSFLSSSINNNEEENEQQHLREGGSEENGEDLEPGVMVAEMEPDDNFVSVVPGQGENIDSEFGDDHFEATENWPSQHVENEFWNNSQDGFNTLLGVAYSDEGTDTWTSTPNVTAGPSKHKRAKRKSLSSEVSLSSSTAKTGNNDRPINCGSDEQSRYKEQTLPNNVDGAQHEGSLNMCPCGRSYTKRKNYVRHITFECGKEASFACRYKNCRSRFKRKDNLKVHMDRVHLGDRHSITTLPDAGLTVPCSPVSVGCEKV</sequence>
<dbReference type="GO" id="GO:0008406">
    <property type="term" value="P:gonad development"/>
    <property type="evidence" value="ECO:0007669"/>
    <property type="project" value="UniProtKB-ARBA"/>
</dbReference>
<organism evidence="10 11">
    <name type="scientific">Daphnia sinensis</name>
    <dbReference type="NCBI Taxonomy" id="1820382"/>
    <lineage>
        <taxon>Eukaryota</taxon>
        <taxon>Metazoa</taxon>
        <taxon>Ecdysozoa</taxon>
        <taxon>Arthropoda</taxon>
        <taxon>Crustacea</taxon>
        <taxon>Branchiopoda</taxon>
        <taxon>Diplostraca</taxon>
        <taxon>Cladocera</taxon>
        <taxon>Anomopoda</taxon>
        <taxon>Daphniidae</taxon>
        <taxon>Daphnia</taxon>
        <taxon>Daphnia similis group</taxon>
    </lineage>
</organism>
<dbReference type="Gene3D" id="3.30.160.60">
    <property type="entry name" value="Classic Zinc Finger"/>
    <property type="match status" value="1"/>
</dbReference>
<dbReference type="InterPro" id="IPR000210">
    <property type="entry name" value="BTB/POZ_dom"/>
</dbReference>
<keyword evidence="6" id="KW-0479">Metal-binding</keyword>
<feature type="compositionally biased region" description="Polar residues" evidence="7">
    <location>
        <begin position="275"/>
        <end position="285"/>
    </location>
</feature>
<dbReference type="PROSITE" id="PS00028">
    <property type="entry name" value="ZINC_FINGER_C2H2_1"/>
    <property type="match status" value="1"/>
</dbReference>
<evidence type="ECO:0000313" key="10">
    <source>
        <dbReference type="EMBL" id="KAI9553382.1"/>
    </source>
</evidence>
<name>A0AAD5PNJ4_9CRUS</name>
<evidence type="ECO:0000256" key="3">
    <source>
        <dbReference type="ARBA" id="ARBA00022902"/>
    </source>
</evidence>
<evidence type="ECO:0000256" key="2">
    <source>
        <dbReference type="ARBA" id="ARBA00022782"/>
    </source>
</evidence>
<dbReference type="GO" id="GO:0005634">
    <property type="term" value="C:nucleus"/>
    <property type="evidence" value="ECO:0007669"/>
    <property type="project" value="TreeGrafter"/>
</dbReference>
<comment type="function">
    <text evidence="5">Putative transcription factor required for axon growth and guidance in the central and peripheral nervous systems. Repels CNS axons away from the midline by promoting the expression of the midline repellent sli and its receptor robo.</text>
</comment>
<keyword evidence="11" id="KW-1185">Reference proteome</keyword>
<keyword evidence="3" id="KW-0524">Neurogenesis</keyword>
<evidence type="ECO:0000256" key="7">
    <source>
        <dbReference type="SAM" id="MobiDB-lite"/>
    </source>
</evidence>
<feature type="compositionally biased region" description="Low complexity" evidence="7">
    <location>
        <begin position="167"/>
        <end position="181"/>
    </location>
</feature>
<dbReference type="InterPro" id="IPR036236">
    <property type="entry name" value="Znf_C2H2_sf"/>
</dbReference>
<dbReference type="GO" id="GO:0035167">
    <property type="term" value="P:larval lymph gland hemopoiesis"/>
    <property type="evidence" value="ECO:0007669"/>
    <property type="project" value="UniProtKB-ARBA"/>
</dbReference>
<dbReference type="FunFam" id="3.30.710.10:FF:000155">
    <property type="entry name" value="Longitudinals lacking protein, isoforms F/I/K/T"/>
    <property type="match status" value="1"/>
</dbReference>
<dbReference type="GO" id="GO:0048813">
    <property type="term" value="P:dendrite morphogenesis"/>
    <property type="evidence" value="ECO:0007669"/>
    <property type="project" value="UniProtKB-ARBA"/>
</dbReference>
<evidence type="ECO:0000256" key="4">
    <source>
        <dbReference type="ARBA" id="ARBA00023242"/>
    </source>
</evidence>
<keyword evidence="1" id="KW-0217">Developmental protein</keyword>
<feature type="compositionally biased region" description="Basic residues" evidence="7">
    <location>
        <begin position="288"/>
        <end position="297"/>
    </location>
</feature>
<keyword evidence="2" id="KW-0221">Differentiation</keyword>
<gene>
    <name evidence="10" type="ORF">GHT06_021283</name>
</gene>
<accession>A0AAD5PNJ4</accession>
<dbReference type="GO" id="GO:0045476">
    <property type="term" value="P:nurse cell apoptotic process"/>
    <property type="evidence" value="ECO:0007669"/>
    <property type="project" value="UniProtKB-ARBA"/>
</dbReference>
<dbReference type="Proteomes" id="UP000820818">
    <property type="component" value="Linkage Group LG9"/>
</dbReference>
<proteinExistence type="predicted"/>
<keyword evidence="6" id="KW-0862">Zinc</keyword>
<comment type="caution">
    <text evidence="10">The sequence shown here is derived from an EMBL/GenBank/DDBJ whole genome shotgun (WGS) entry which is preliminary data.</text>
</comment>
<evidence type="ECO:0000259" key="9">
    <source>
        <dbReference type="PROSITE" id="PS50157"/>
    </source>
</evidence>
<dbReference type="GO" id="GO:0007526">
    <property type="term" value="P:larval somatic muscle development"/>
    <property type="evidence" value="ECO:0007669"/>
    <property type="project" value="UniProtKB-ARBA"/>
</dbReference>
<dbReference type="PANTHER" id="PTHR23110">
    <property type="entry name" value="BTB DOMAIN TRANSCRIPTION FACTOR"/>
    <property type="match status" value="1"/>
</dbReference>
<evidence type="ECO:0000313" key="11">
    <source>
        <dbReference type="Proteomes" id="UP000820818"/>
    </source>
</evidence>
<dbReference type="GO" id="GO:0045467">
    <property type="term" value="P:R7 cell development"/>
    <property type="evidence" value="ECO:0007669"/>
    <property type="project" value="UniProtKB-ARBA"/>
</dbReference>
<dbReference type="GO" id="GO:0006357">
    <property type="term" value="P:regulation of transcription by RNA polymerase II"/>
    <property type="evidence" value="ECO:0007669"/>
    <property type="project" value="TreeGrafter"/>
</dbReference>
<protein>
    <submittedName>
        <fullName evidence="10">Uncharacterized protein</fullName>
    </submittedName>
</protein>
<dbReference type="SMART" id="SM00225">
    <property type="entry name" value="BTB"/>
    <property type="match status" value="1"/>
</dbReference>
<evidence type="ECO:0000256" key="5">
    <source>
        <dbReference type="ARBA" id="ARBA00037382"/>
    </source>
</evidence>
<dbReference type="SUPFAM" id="SSF54695">
    <property type="entry name" value="POZ domain"/>
    <property type="match status" value="1"/>
</dbReference>
<dbReference type="EMBL" id="WJBH02000009">
    <property type="protein sequence ID" value="KAI9553382.1"/>
    <property type="molecule type" value="Genomic_DNA"/>
</dbReference>
<keyword evidence="4" id="KW-0539">Nucleus</keyword>
<reference evidence="10 11" key="1">
    <citation type="submission" date="2022-05" db="EMBL/GenBank/DDBJ databases">
        <title>A multi-omics perspective on studying reproductive biology in Daphnia sinensis.</title>
        <authorList>
            <person name="Jia J."/>
        </authorList>
    </citation>
    <scope>NUCLEOTIDE SEQUENCE [LARGE SCALE GENOMIC DNA]</scope>
    <source>
        <strain evidence="10 11">WSL</strain>
    </source>
</reference>
<feature type="domain" description="BTB" evidence="8">
    <location>
        <begin position="33"/>
        <end position="98"/>
    </location>
</feature>
<dbReference type="Pfam" id="PF00651">
    <property type="entry name" value="BTB"/>
    <property type="match status" value="1"/>
</dbReference>
<dbReference type="GO" id="GO:0007464">
    <property type="term" value="P:R3/R4 cell fate commitment"/>
    <property type="evidence" value="ECO:0007669"/>
    <property type="project" value="UniProtKB-ARBA"/>
</dbReference>
<dbReference type="Gene3D" id="3.30.710.10">
    <property type="entry name" value="Potassium Channel Kv1.1, Chain A"/>
    <property type="match status" value="1"/>
</dbReference>
<dbReference type="PROSITE" id="PS50157">
    <property type="entry name" value="ZINC_FINGER_C2H2_2"/>
    <property type="match status" value="1"/>
</dbReference>
<dbReference type="PANTHER" id="PTHR23110:SF111">
    <property type="entry name" value="LONGITUDINALS LACKING PROTEIN, ISOFORMS F_I_K_T"/>
    <property type="match status" value="1"/>
</dbReference>
<dbReference type="GO" id="GO:0008270">
    <property type="term" value="F:zinc ion binding"/>
    <property type="evidence" value="ECO:0007669"/>
    <property type="project" value="UniProtKB-KW"/>
</dbReference>
<feature type="region of interest" description="Disordered" evidence="7">
    <location>
        <begin position="274"/>
        <end position="323"/>
    </location>
</feature>
<evidence type="ECO:0000256" key="6">
    <source>
        <dbReference type="PROSITE-ProRule" id="PRU00042"/>
    </source>
</evidence>
<dbReference type="SUPFAM" id="SSF57667">
    <property type="entry name" value="beta-beta-alpha zinc fingers"/>
    <property type="match status" value="1"/>
</dbReference>
<dbReference type="PROSITE" id="PS50097">
    <property type="entry name" value="BTB"/>
    <property type="match status" value="1"/>
</dbReference>
<dbReference type="InterPro" id="IPR051095">
    <property type="entry name" value="Dros_DevTransReg"/>
</dbReference>
<feature type="domain" description="C2H2-type" evidence="9">
    <location>
        <begin position="375"/>
        <end position="405"/>
    </location>
</feature>
<keyword evidence="6" id="KW-0863">Zinc-finger</keyword>
<evidence type="ECO:0000256" key="1">
    <source>
        <dbReference type="ARBA" id="ARBA00022473"/>
    </source>
</evidence>
<dbReference type="AlphaFoldDB" id="A0AAD5PNJ4"/>
<dbReference type="GO" id="GO:0016199">
    <property type="term" value="P:axon midline choice point recognition"/>
    <property type="evidence" value="ECO:0007669"/>
    <property type="project" value="UniProtKB-ARBA"/>
</dbReference>
<evidence type="ECO:0000259" key="8">
    <source>
        <dbReference type="PROSITE" id="PS50097"/>
    </source>
</evidence>
<feature type="region of interest" description="Disordered" evidence="7">
    <location>
        <begin position="144"/>
        <end position="202"/>
    </location>
</feature>
<dbReference type="InterPro" id="IPR011333">
    <property type="entry name" value="SKP1/BTB/POZ_sf"/>
</dbReference>
<dbReference type="InterPro" id="IPR013087">
    <property type="entry name" value="Znf_C2H2_type"/>
</dbReference>
<dbReference type="CDD" id="cd18315">
    <property type="entry name" value="BTB_POZ_BAB-like"/>
    <property type="match status" value="1"/>
</dbReference>
<feature type="compositionally biased region" description="Polar residues" evidence="7">
    <location>
        <begin position="149"/>
        <end position="166"/>
    </location>
</feature>